<evidence type="ECO:0000313" key="1">
    <source>
        <dbReference type="EMBL" id="CAG8458874.1"/>
    </source>
</evidence>
<evidence type="ECO:0000313" key="2">
    <source>
        <dbReference type="Proteomes" id="UP000789405"/>
    </source>
</evidence>
<name>A0A9N8VQG9_9GLOM</name>
<protein>
    <submittedName>
        <fullName evidence="1">12611_t:CDS:1</fullName>
    </submittedName>
</protein>
<keyword evidence="2" id="KW-1185">Reference proteome</keyword>
<dbReference type="AlphaFoldDB" id="A0A9N8VQG9"/>
<dbReference type="Proteomes" id="UP000789405">
    <property type="component" value="Unassembled WGS sequence"/>
</dbReference>
<reference evidence="1" key="1">
    <citation type="submission" date="2021-06" db="EMBL/GenBank/DDBJ databases">
        <authorList>
            <person name="Kallberg Y."/>
            <person name="Tangrot J."/>
            <person name="Rosling A."/>
        </authorList>
    </citation>
    <scope>NUCLEOTIDE SEQUENCE</scope>
    <source>
        <strain evidence="1">MA453B</strain>
    </source>
</reference>
<comment type="caution">
    <text evidence="1">The sequence shown here is derived from an EMBL/GenBank/DDBJ whole genome shotgun (WGS) entry which is preliminary data.</text>
</comment>
<feature type="non-terminal residue" evidence="1">
    <location>
        <position position="1"/>
    </location>
</feature>
<organism evidence="1 2">
    <name type="scientific">Dentiscutata erythropus</name>
    <dbReference type="NCBI Taxonomy" id="1348616"/>
    <lineage>
        <taxon>Eukaryota</taxon>
        <taxon>Fungi</taxon>
        <taxon>Fungi incertae sedis</taxon>
        <taxon>Mucoromycota</taxon>
        <taxon>Glomeromycotina</taxon>
        <taxon>Glomeromycetes</taxon>
        <taxon>Diversisporales</taxon>
        <taxon>Gigasporaceae</taxon>
        <taxon>Dentiscutata</taxon>
    </lineage>
</organism>
<sequence>SSLMDLHISDSVECSALYFSKNDEKNSHKNVSSNYGIESR</sequence>
<accession>A0A9N8VQG9</accession>
<gene>
    <name evidence="1" type="ORF">DERYTH_LOCUS906</name>
</gene>
<dbReference type="EMBL" id="CAJVPY010000223">
    <property type="protein sequence ID" value="CAG8458874.1"/>
    <property type="molecule type" value="Genomic_DNA"/>
</dbReference>
<proteinExistence type="predicted"/>